<evidence type="ECO:0000313" key="4">
    <source>
        <dbReference type="EMBL" id="GMA38359.1"/>
    </source>
</evidence>
<name>A0ABQ6ILQ6_9MICO</name>
<dbReference type="Gene3D" id="3.40.710.10">
    <property type="entry name" value="DD-peptidase/beta-lactamase superfamily"/>
    <property type="match status" value="2"/>
</dbReference>
<evidence type="ECO:0000256" key="2">
    <source>
        <dbReference type="ARBA" id="ARBA00022801"/>
    </source>
</evidence>
<comment type="similarity">
    <text evidence="1">Belongs to the peptidase S13 family.</text>
</comment>
<keyword evidence="2" id="KW-0378">Hydrolase</keyword>
<evidence type="ECO:0000313" key="5">
    <source>
        <dbReference type="Proteomes" id="UP001157126"/>
    </source>
</evidence>
<dbReference type="Pfam" id="PF02113">
    <property type="entry name" value="Peptidase_S13"/>
    <property type="match status" value="2"/>
</dbReference>
<feature type="compositionally biased region" description="Basic and acidic residues" evidence="3">
    <location>
        <begin position="22"/>
        <end position="34"/>
    </location>
</feature>
<evidence type="ECO:0000256" key="1">
    <source>
        <dbReference type="ARBA" id="ARBA00006096"/>
    </source>
</evidence>
<dbReference type="SUPFAM" id="SSF56601">
    <property type="entry name" value="beta-lactamase/transpeptidase-like"/>
    <property type="match status" value="1"/>
</dbReference>
<dbReference type="InterPro" id="IPR012338">
    <property type="entry name" value="Beta-lactam/transpept-like"/>
</dbReference>
<evidence type="ECO:0000256" key="3">
    <source>
        <dbReference type="SAM" id="MobiDB-lite"/>
    </source>
</evidence>
<sequence>MVVGAGYVTLDVFDVVPGVLTRDTREIDPPPRPDPDEDGAIAPTAASPAPPMQALATTVPPPTQAGLAAALTPAVKDPALGPSVGLDVRDGLTGERLWSHDPGRARTPASTTKLLTAAALSHAAPGERTFDTRVVTGATPSDVVLVAGGDTLLAPGTGTPDAVAGRAGLTDLARQTAAALRRSGTTTVKVHLDDSYARGPALAPAWAQEDVALGLTGPVAMLGMDDTRPLPGRPAPTDPALTATSRFAVALVEAGIDVAGRPDRVTAPRGATELGVVHSAPRREVLALALDESDNALTESLARSGASEAGLGDLSFPSVASWVRDRLTEQQIPTGRVALVDTSGLSRATRVPASVVADVLVLASTGASPEFAEVVARLPVAGLSGTLHDRFHGERARSAAGIARAKTGTLTGVHALGGTVVDADGRLLVYAVLVDRAGGTPEARAALDRLVATLAACGCR</sequence>
<dbReference type="PANTHER" id="PTHR30023">
    <property type="entry name" value="D-ALANYL-D-ALANINE CARBOXYPEPTIDASE"/>
    <property type="match status" value="1"/>
</dbReference>
<evidence type="ECO:0008006" key="6">
    <source>
        <dbReference type="Google" id="ProtNLM"/>
    </source>
</evidence>
<reference evidence="5" key="1">
    <citation type="journal article" date="2019" name="Int. J. Syst. Evol. Microbiol.">
        <title>The Global Catalogue of Microorganisms (GCM) 10K type strain sequencing project: providing services to taxonomists for standard genome sequencing and annotation.</title>
        <authorList>
            <consortium name="The Broad Institute Genomics Platform"/>
            <consortium name="The Broad Institute Genome Sequencing Center for Infectious Disease"/>
            <person name="Wu L."/>
            <person name="Ma J."/>
        </authorList>
    </citation>
    <scope>NUCLEOTIDE SEQUENCE [LARGE SCALE GENOMIC DNA]</scope>
    <source>
        <strain evidence="5">NBRC 113072</strain>
    </source>
</reference>
<gene>
    <name evidence="4" type="ORF">GCM10025883_04040</name>
</gene>
<keyword evidence="5" id="KW-1185">Reference proteome</keyword>
<dbReference type="Proteomes" id="UP001157126">
    <property type="component" value="Unassembled WGS sequence"/>
</dbReference>
<dbReference type="PRINTS" id="PR00922">
    <property type="entry name" value="DADACBPTASE3"/>
</dbReference>
<organism evidence="4 5">
    <name type="scientific">Mobilicoccus caccae</name>
    <dbReference type="NCBI Taxonomy" id="1859295"/>
    <lineage>
        <taxon>Bacteria</taxon>
        <taxon>Bacillati</taxon>
        <taxon>Actinomycetota</taxon>
        <taxon>Actinomycetes</taxon>
        <taxon>Micrococcales</taxon>
        <taxon>Dermatophilaceae</taxon>
        <taxon>Mobilicoccus</taxon>
    </lineage>
</organism>
<accession>A0ABQ6ILQ6</accession>
<dbReference type="EMBL" id="BSUO01000001">
    <property type="protein sequence ID" value="GMA38359.1"/>
    <property type="molecule type" value="Genomic_DNA"/>
</dbReference>
<feature type="region of interest" description="Disordered" evidence="3">
    <location>
        <begin position="21"/>
        <end position="64"/>
    </location>
</feature>
<comment type="caution">
    <text evidence="4">The sequence shown here is derived from an EMBL/GenBank/DDBJ whole genome shotgun (WGS) entry which is preliminary data.</text>
</comment>
<dbReference type="PANTHER" id="PTHR30023:SF0">
    <property type="entry name" value="PENICILLIN-SENSITIVE CARBOXYPEPTIDASE A"/>
    <property type="match status" value="1"/>
</dbReference>
<proteinExistence type="inferred from homology"/>
<protein>
    <recommendedName>
        <fullName evidence="6">D-alanyl-D-alanine carboxypeptidase/D-alanyl-D-alanine-endopeptidase (Penicillin-binding protein 4)</fullName>
    </recommendedName>
</protein>
<dbReference type="InterPro" id="IPR000667">
    <property type="entry name" value="Peptidase_S13"/>
</dbReference>